<organism evidence="7 8">
    <name type="scientific">Phakopsora pachyrhizi</name>
    <name type="common">Asian soybean rust disease fungus</name>
    <dbReference type="NCBI Taxonomy" id="170000"/>
    <lineage>
        <taxon>Eukaryota</taxon>
        <taxon>Fungi</taxon>
        <taxon>Dikarya</taxon>
        <taxon>Basidiomycota</taxon>
        <taxon>Pucciniomycotina</taxon>
        <taxon>Pucciniomycetes</taxon>
        <taxon>Pucciniales</taxon>
        <taxon>Phakopsoraceae</taxon>
        <taxon>Phakopsora</taxon>
    </lineage>
</organism>
<dbReference type="PANTHER" id="PTHR12303:SF6">
    <property type="entry name" value="CARNOSINE N-METHYLTRANSFERASE"/>
    <property type="match status" value="1"/>
</dbReference>
<dbReference type="SMART" id="SM01296">
    <property type="entry name" value="N2227"/>
    <property type="match status" value="1"/>
</dbReference>
<keyword evidence="8" id="KW-1185">Reference proteome</keyword>
<name>A0AAV0BPC7_PHAPC</name>
<comment type="similarity">
    <text evidence="1">Belongs to the carnosine N-methyltransferase family.</text>
</comment>
<dbReference type="SUPFAM" id="SSF53335">
    <property type="entry name" value="S-adenosyl-L-methionine-dependent methyltransferases"/>
    <property type="match status" value="1"/>
</dbReference>
<dbReference type="InterPro" id="IPR012901">
    <property type="entry name" value="CARME"/>
</dbReference>
<dbReference type="EMBL" id="CALTRL010005963">
    <property type="protein sequence ID" value="CAH7688211.1"/>
    <property type="molecule type" value="Genomic_DNA"/>
</dbReference>
<comment type="caution">
    <text evidence="7">The sequence shown here is derived from an EMBL/GenBank/DDBJ whole genome shotgun (WGS) entry which is preliminary data.</text>
</comment>
<evidence type="ECO:0000256" key="2">
    <source>
        <dbReference type="ARBA" id="ARBA00012003"/>
    </source>
</evidence>
<dbReference type="EC" id="2.1.1.22" evidence="2"/>
<dbReference type="Gene3D" id="3.40.50.150">
    <property type="entry name" value="Vaccinia Virus protein VP39"/>
    <property type="match status" value="1"/>
</dbReference>
<reference evidence="7" key="1">
    <citation type="submission" date="2022-06" db="EMBL/GenBank/DDBJ databases">
        <authorList>
            <consortium name="SYNGENTA / RWTH Aachen University"/>
        </authorList>
    </citation>
    <scope>NUCLEOTIDE SEQUENCE</scope>
</reference>
<keyword evidence="3 7" id="KW-0489">Methyltransferase</keyword>
<dbReference type="InterPro" id="IPR029063">
    <property type="entry name" value="SAM-dependent_MTases_sf"/>
</dbReference>
<dbReference type="PANTHER" id="PTHR12303">
    <property type="entry name" value="CARNOSINE N-METHYLTRANSFERASE"/>
    <property type="match status" value="1"/>
</dbReference>
<evidence type="ECO:0000313" key="8">
    <source>
        <dbReference type="Proteomes" id="UP001153365"/>
    </source>
</evidence>
<dbReference type="GO" id="GO:0030735">
    <property type="term" value="F:carnosine N-methyltransferase activity"/>
    <property type="evidence" value="ECO:0007669"/>
    <property type="project" value="UniProtKB-EC"/>
</dbReference>
<dbReference type="AlphaFoldDB" id="A0AAV0BPC7"/>
<keyword evidence="4" id="KW-0808">Transferase</keyword>
<dbReference type="Proteomes" id="UP001153365">
    <property type="component" value="Unassembled WGS sequence"/>
</dbReference>
<evidence type="ECO:0000256" key="1">
    <source>
        <dbReference type="ARBA" id="ARBA00010086"/>
    </source>
</evidence>
<evidence type="ECO:0000256" key="6">
    <source>
        <dbReference type="SAM" id="MobiDB-lite"/>
    </source>
</evidence>
<sequence>MESGSEELENCAEVIHYGKVIAAFEDYRRYALTTNNRRRKDFYRLPTQDQRLITGYLRKLDEVDDRIRRNADVLDEVVFKARDSGLDPSTRIRTQDSEDPPDEALKMETDSESSKSHLVAAPVQDIDKVRSTLRQFFRDWSKLGETERKACYDPILDRLDRFGEDLASSGLLKRDIRVLVPGSGLGRLVWEVSKRGYTAQGNEFSYQMLLASNMVMNHSECIDQWSIYPFIHSFSNFSNAQDLLMEVKIPDVLASEVLEISNFGVSVGDFVEIFNEPDETENWHAVLTCFFLDTAQNIVQYLRTLYKLLKPNGIWINLGPTLWHFEGSADLNDTSIELDVEELKKLCREVGFVIEDGSEKSFLTSYSGCPRNNLQQRKSQKKKKERKKKRKCLIL</sequence>
<proteinExistence type="inferred from homology"/>
<accession>A0AAV0BPC7</accession>
<feature type="compositionally biased region" description="Basic residues" evidence="6">
    <location>
        <begin position="378"/>
        <end position="395"/>
    </location>
</feature>
<feature type="compositionally biased region" description="Basic and acidic residues" evidence="6">
    <location>
        <begin position="103"/>
        <end position="115"/>
    </location>
</feature>
<protein>
    <recommendedName>
        <fullName evidence="2">carnosine N-methyltransferase</fullName>
        <ecNumber evidence="2">2.1.1.22</ecNumber>
    </recommendedName>
</protein>
<evidence type="ECO:0000256" key="5">
    <source>
        <dbReference type="ARBA" id="ARBA00022691"/>
    </source>
</evidence>
<evidence type="ECO:0000256" key="3">
    <source>
        <dbReference type="ARBA" id="ARBA00022603"/>
    </source>
</evidence>
<dbReference type="GO" id="GO:0032259">
    <property type="term" value="P:methylation"/>
    <property type="evidence" value="ECO:0007669"/>
    <property type="project" value="UniProtKB-KW"/>
</dbReference>
<evidence type="ECO:0000256" key="4">
    <source>
        <dbReference type="ARBA" id="ARBA00022679"/>
    </source>
</evidence>
<feature type="region of interest" description="Disordered" evidence="6">
    <location>
        <begin position="86"/>
        <end position="117"/>
    </location>
</feature>
<feature type="region of interest" description="Disordered" evidence="6">
    <location>
        <begin position="373"/>
        <end position="395"/>
    </location>
</feature>
<gene>
    <name evidence="7" type="ORF">PPACK8108_LOCUS23146</name>
</gene>
<dbReference type="Pfam" id="PF07942">
    <property type="entry name" value="CARME"/>
    <property type="match status" value="1"/>
</dbReference>
<keyword evidence="5" id="KW-0949">S-adenosyl-L-methionine</keyword>
<evidence type="ECO:0000313" key="7">
    <source>
        <dbReference type="EMBL" id="CAH7688211.1"/>
    </source>
</evidence>